<dbReference type="EMBL" id="BEXD01002223">
    <property type="protein sequence ID" value="GBB97497.1"/>
    <property type="molecule type" value="Genomic_DNA"/>
</dbReference>
<evidence type="ECO:0000313" key="1">
    <source>
        <dbReference type="EMBL" id="GBB97497.1"/>
    </source>
</evidence>
<sequence>MRLKSDYEDAFKIMDNGTIRATNDSIMKVQGFLIRYHSVLRSEGLEVRELDLESAGRREIEVINKTKKEMIKLALVTNPIYIKACKALDTQPNPDLFPAKFTDIPNSPKSI</sequence>
<evidence type="ECO:0000313" key="2">
    <source>
        <dbReference type="Proteomes" id="UP000247702"/>
    </source>
</evidence>
<protein>
    <submittedName>
        <fullName evidence="1">Uncharacterized protein</fullName>
    </submittedName>
</protein>
<accession>A0A2Z6R543</accession>
<reference evidence="1 2" key="1">
    <citation type="submission" date="2017-11" db="EMBL/GenBank/DDBJ databases">
        <title>The genome of Rhizophagus clarus HR1 reveals common genetic basis of auxotrophy among arbuscular mycorrhizal fungi.</title>
        <authorList>
            <person name="Kobayashi Y."/>
        </authorList>
    </citation>
    <scope>NUCLEOTIDE SEQUENCE [LARGE SCALE GENOMIC DNA]</scope>
    <source>
        <strain evidence="1 2">HR1</strain>
    </source>
</reference>
<name>A0A2Z6R543_9GLOM</name>
<organism evidence="1 2">
    <name type="scientific">Rhizophagus clarus</name>
    <dbReference type="NCBI Taxonomy" id="94130"/>
    <lineage>
        <taxon>Eukaryota</taxon>
        <taxon>Fungi</taxon>
        <taxon>Fungi incertae sedis</taxon>
        <taxon>Mucoromycota</taxon>
        <taxon>Glomeromycotina</taxon>
        <taxon>Glomeromycetes</taxon>
        <taxon>Glomerales</taxon>
        <taxon>Glomeraceae</taxon>
        <taxon>Rhizophagus</taxon>
    </lineage>
</organism>
<comment type="caution">
    <text evidence="1">The sequence shown here is derived from an EMBL/GenBank/DDBJ whole genome shotgun (WGS) entry which is preliminary data.</text>
</comment>
<dbReference type="AlphaFoldDB" id="A0A2Z6R543"/>
<proteinExistence type="predicted"/>
<keyword evidence="2" id="KW-1185">Reference proteome</keyword>
<gene>
    <name evidence="1" type="ORF">RclHR1_00030054</name>
</gene>
<dbReference type="Proteomes" id="UP000247702">
    <property type="component" value="Unassembled WGS sequence"/>
</dbReference>